<dbReference type="GO" id="GO:0009279">
    <property type="term" value="C:cell outer membrane"/>
    <property type="evidence" value="ECO:0007669"/>
    <property type="project" value="UniProtKB-SubCell"/>
</dbReference>
<feature type="domain" description="TonB-dependent receptor-like beta-barrel" evidence="7">
    <location>
        <begin position="310"/>
        <end position="689"/>
    </location>
</feature>
<evidence type="ECO:0000256" key="4">
    <source>
        <dbReference type="RuleBase" id="RU003357"/>
    </source>
</evidence>
<dbReference type="AlphaFoldDB" id="A0A159Z6L0"/>
<dbReference type="STRING" id="1335048.AKL17_3773"/>
<evidence type="ECO:0000256" key="1">
    <source>
        <dbReference type="ARBA" id="ARBA00004442"/>
    </source>
</evidence>
<dbReference type="KEGG" id="daa:AKL17_3773"/>
<keyword evidence="3" id="KW-0998">Cell outer membrane</keyword>
<dbReference type="InterPro" id="IPR037066">
    <property type="entry name" value="Plug_dom_sf"/>
</dbReference>
<keyword evidence="6" id="KW-0732">Signal</keyword>
<gene>
    <name evidence="9" type="ORF">AKL17_3773</name>
</gene>
<feature type="region of interest" description="Disordered" evidence="5">
    <location>
        <begin position="228"/>
        <end position="251"/>
    </location>
</feature>
<feature type="domain" description="TonB-dependent receptor plug" evidence="8">
    <location>
        <begin position="80"/>
        <end position="170"/>
    </location>
</feature>
<dbReference type="EMBL" id="CP012661">
    <property type="protein sequence ID" value="AMY70995.1"/>
    <property type="molecule type" value="Genomic_DNA"/>
</dbReference>
<organism evidence="9 10">
    <name type="scientific">Frigidibacter mobilis</name>
    <dbReference type="NCBI Taxonomy" id="1335048"/>
    <lineage>
        <taxon>Bacteria</taxon>
        <taxon>Pseudomonadati</taxon>
        <taxon>Pseudomonadota</taxon>
        <taxon>Alphaproteobacteria</taxon>
        <taxon>Rhodobacterales</taxon>
        <taxon>Paracoccaceae</taxon>
        <taxon>Frigidibacter</taxon>
    </lineage>
</organism>
<keyword evidence="4" id="KW-0798">TonB box</keyword>
<reference evidence="9 10" key="1">
    <citation type="submission" date="2015-09" db="EMBL/GenBank/DDBJ databases">
        <title>Complete genome sequence of Defluviimonas alba cai42t isolated from an oilfield in Xinjiang.</title>
        <authorList>
            <person name="Geng S."/>
            <person name="Pan X."/>
            <person name="Wu X."/>
        </authorList>
    </citation>
    <scope>NUCLEOTIDE SEQUENCE [LARGE SCALE GENOMIC DNA]</scope>
    <source>
        <strain evidence="10">cai42</strain>
    </source>
</reference>
<evidence type="ECO:0000256" key="2">
    <source>
        <dbReference type="ARBA" id="ARBA00023136"/>
    </source>
</evidence>
<feature type="region of interest" description="Disordered" evidence="5">
    <location>
        <begin position="285"/>
        <end position="305"/>
    </location>
</feature>
<dbReference type="InterPro" id="IPR000531">
    <property type="entry name" value="Beta-barrel_TonB"/>
</dbReference>
<feature type="compositionally biased region" description="Basic and acidic residues" evidence="5">
    <location>
        <begin position="356"/>
        <end position="365"/>
    </location>
</feature>
<evidence type="ECO:0000256" key="3">
    <source>
        <dbReference type="ARBA" id="ARBA00023237"/>
    </source>
</evidence>
<dbReference type="Pfam" id="PF07715">
    <property type="entry name" value="Plug"/>
    <property type="match status" value="1"/>
</dbReference>
<evidence type="ECO:0000313" key="10">
    <source>
        <dbReference type="Proteomes" id="UP000076128"/>
    </source>
</evidence>
<dbReference type="RefSeq" id="WP_066815772.1">
    <property type="nucleotide sequence ID" value="NZ_CP012661.1"/>
</dbReference>
<dbReference type="OrthoDB" id="9796221at2"/>
<feature type="signal peptide" evidence="6">
    <location>
        <begin position="1"/>
        <end position="19"/>
    </location>
</feature>
<proteinExistence type="inferred from homology"/>
<dbReference type="Gene3D" id="2.170.130.10">
    <property type="entry name" value="TonB-dependent receptor, plug domain"/>
    <property type="match status" value="1"/>
</dbReference>
<dbReference type="Pfam" id="PF00593">
    <property type="entry name" value="TonB_dep_Rec_b-barrel"/>
    <property type="match status" value="1"/>
</dbReference>
<dbReference type="PANTHER" id="PTHR40980">
    <property type="entry name" value="PLUG DOMAIN-CONTAINING PROTEIN"/>
    <property type="match status" value="1"/>
</dbReference>
<keyword evidence="2 4" id="KW-0472">Membrane</keyword>
<protein>
    <submittedName>
        <fullName evidence="9">Putative TonB-denpendent receptor</fullName>
    </submittedName>
</protein>
<comment type="similarity">
    <text evidence="4">Belongs to the TonB-dependent receptor family.</text>
</comment>
<dbReference type="Gene3D" id="2.40.170.20">
    <property type="entry name" value="TonB-dependent receptor, beta-barrel domain"/>
    <property type="match status" value="1"/>
</dbReference>
<keyword evidence="9" id="KW-0675">Receptor</keyword>
<dbReference type="PANTHER" id="PTHR40980:SF4">
    <property type="entry name" value="TONB-DEPENDENT RECEPTOR-LIKE BETA-BARREL DOMAIN-CONTAINING PROTEIN"/>
    <property type="match status" value="1"/>
</dbReference>
<feature type="compositionally biased region" description="Basic and acidic residues" evidence="5">
    <location>
        <begin position="228"/>
        <end position="247"/>
    </location>
</feature>
<evidence type="ECO:0000256" key="5">
    <source>
        <dbReference type="SAM" id="MobiDB-lite"/>
    </source>
</evidence>
<evidence type="ECO:0000259" key="7">
    <source>
        <dbReference type="Pfam" id="PF00593"/>
    </source>
</evidence>
<keyword evidence="10" id="KW-1185">Reference proteome</keyword>
<feature type="region of interest" description="Disordered" evidence="5">
    <location>
        <begin position="333"/>
        <end position="365"/>
    </location>
</feature>
<feature type="compositionally biased region" description="Polar residues" evidence="5">
    <location>
        <begin position="343"/>
        <end position="354"/>
    </location>
</feature>
<evidence type="ECO:0000313" key="9">
    <source>
        <dbReference type="EMBL" id="AMY70995.1"/>
    </source>
</evidence>
<dbReference type="InterPro" id="IPR036942">
    <property type="entry name" value="Beta-barrel_TonB_sf"/>
</dbReference>
<feature type="chain" id="PRO_5007811351" evidence="6">
    <location>
        <begin position="20"/>
        <end position="720"/>
    </location>
</feature>
<name>A0A159Z6L0_9RHOB</name>
<dbReference type="SUPFAM" id="SSF56935">
    <property type="entry name" value="Porins"/>
    <property type="match status" value="1"/>
</dbReference>
<dbReference type="InterPro" id="IPR012910">
    <property type="entry name" value="Plug_dom"/>
</dbReference>
<comment type="subcellular location">
    <subcellularLocation>
        <location evidence="1 4">Cell outer membrane</location>
    </subcellularLocation>
</comment>
<dbReference type="Proteomes" id="UP000076128">
    <property type="component" value="Chromosome"/>
</dbReference>
<sequence>MRKVLLTPAFCLTATVSLAQDPGYRAGDVIELDAIIVDGSITANCVPQDAAREDGDTRPVCLGRGVGRGDLPGATLDHSQFDRLPTGARANTLVKRLPSVTTGGGPGEDKDARVLGLDKEYTRTLVDGLQLPDGGEKREFNLDRYPVAMVDSVEVVRAKTADMEADGIAGKILLHTKDIPDELTRRVEATMGRGSDGLNTYGLTGHVGGMITPDFGAQAVINIARDGGSKEKVKDAANGTRETESESKPITSREILGDVMVGTEVGTFRFKPTVLWQEEAKDKTKAKFTAAGASNGREVEDEDKVKQTVGASLSWVETFGVLELEARGSVFRGSEDKDKTKSTYRANGALQSSETESEHKVDENRSFEMDAKAPILVGPLDGKVKMGLAYRDKHRTKDKDKNGVLATGKDRYILDEEYAAGFVMGDLAFGDVTLKPGLRYEYNRLDGRDPTTGAQAGGTSHDLLPSVAASWQVNEAWSLSGGIGRSVNRPKFDQLSPFETTSGSTIKIGNPDLDPQRATTYDLDLTRKGKRVELVFGLWHRDITGVIEDVEIGTDASGKTIESPQNVGDGTTTGLSMTQRFGFDHLQSPLWAGLTIGSNQNWARSRLHVAASGETRSFKEQPDFWGDIFVEWHSPSDKLSLMAAAGYAGRITTAGDNGNEVRDSELTLDLKATYTFDNDIQVYVMGENLLETERVKRKANGDVERESGPSLVSIGLIKQF</sequence>
<accession>A0A159Z6L0</accession>
<evidence type="ECO:0000256" key="6">
    <source>
        <dbReference type="SAM" id="SignalP"/>
    </source>
</evidence>
<evidence type="ECO:0000259" key="8">
    <source>
        <dbReference type="Pfam" id="PF07715"/>
    </source>
</evidence>